<comment type="caution">
    <text evidence="1">The sequence shown here is derived from an EMBL/GenBank/DDBJ whole genome shotgun (WGS) entry which is preliminary data.</text>
</comment>
<name>A0A4Z2EWB2_9TELE</name>
<dbReference type="AlphaFoldDB" id="A0A4Z2EWB2"/>
<organism evidence="1 2">
    <name type="scientific">Liparis tanakae</name>
    <name type="common">Tanaka's snailfish</name>
    <dbReference type="NCBI Taxonomy" id="230148"/>
    <lineage>
        <taxon>Eukaryota</taxon>
        <taxon>Metazoa</taxon>
        <taxon>Chordata</taxon>
        <taxon>Craniata</taxon>
        <taxon>Vertebrata</taxon>
        <taxon>Euteleostomi</taxon>
        <taxon>Actinopterygii</taxon>
        <taxon>Neopterygii</taxon>
        <taxon>Teleostei</taxon>
        <taxon>Neoteleostei</taxon>
        <taxon>Acanthomorphata</taxon>
        <taxon>Eupercaria</taxon>
        <taxon>Perciformes</taxon>
        <taxon>Cottioidei</taxon>
        <taxon>Cottales</taxon>
        <taxon>Liparidae</taxon>
        <taxon>Liparis</taxon>
    </lineage>
</organism>
<evidence type="ECO:0000313" key="1">
    <source>
        <dbReference type="EMBL" id="TNN32522.1"/>
    </source>
</evidence>
<evidence type="ECO:0000313" key="2">
    <source>
        <dbReference type="Proteomes" id="UP000314294"/>
    </source>
</evidence>
<gene>
    <name evidence="1" type="ORF">EYF80_057316</name>
</gene>
<keyword evidence="2" id="KW-1185">Reference proteome</keyword>
<dbReference type="EMBL" id="SRLO01002645">
    <property type="protein sequence ID" value="TNN32522.1"/>
    <property type="molecule type" value="Genomic_DNA"/>
</dbReference>
<reference evidence="1 2" key="1">
    <citation type="submission" date="2019-03" db="EMBL/GenBank/DDBJ databases">
        <title>First draft genome of Liparis tanakae, snailfish: a comprehensive survey of snailfish specific genes.</title>
        <authorList>
            <person name="Kim W."/>
            <person name="Song I."/>
            <person name="Jeong J.-H."/>
            <person name="Kim D."/>
            <person name="Kim S."/>
            <person name="Ryu S."/>
            <person name="Song J.Y."/>
            <person name="Lee S.K."/>
        </authorList>
    </citation>
    <scope>NUCLEOTIDE SEQUENCE [LARGE SCALE GENOMIC DNA]</scope>
    <source>
        <tissue evidence="1">Muscle</tissue>
    </source>
</reference>
<proteinExistence type="predicted"/>
<sequence>MTQQRKNPQATSRGGYVTVAIASVSGETCGAVAGELEAVGGAARRVDVAAVSAGGVVASCSSSGRLLTIPGVMATKNGEEPISYTQTPFWAAFVFLVGERREEMKRDFLSILRASEWSHNEA</sequence>
<protein>
    <submittedName>
        <fullName evidence="1">Uncharacterized protein</fullName>
    </submittedName>
</protein>
<dbReference type="Proteomes" id="UP000314294">
    <property type="component" value="Unassembled WGS sequence"/>
</dbReference>
<accession>A0A4Z2EWB2</accession>